<feature type="compositionally biased region" description="Basic residues" evidence="3">
    <location>
        <begin position="194"/>
        <end position="203"/>
    </location>
</feature>
<accession>A0ABP1PMD6</accession>
<evidence type="ECO:0000259" key="5">
    <source>
        <dbReference type="PROSITE" id="PS50878"/>
    </source>
</evidence>
<proteinExistence type="predicted"/>
<keyword evidence="2" id="KW-0862">Zinc</keyword>
<dbReference type="Gene3D" id="3.10.10.10">
    <property type="entry name" value="HIV Type 1 Reverse Transcriptase, subunit A, domain 1"/>
    <property type="match status" value="1"/>
</dbReference>
<organism evidence="7 8">
    <name type="scientific">Orchesella dallaii</name>
    <dbReference type="NCBI Taxonomy" id="48710"/>
    <lineage>
        <taxon>Eukaryota</taxon>
        <taxon>Metazoa</taxon>
        <taxon>Ecdysozoa</taxon>
        <taxon>Arthropoda</taxon>
        <taxon>Hexapoda</taxon>
        <taxon>Collembola</taxon>
        <taxon>Entomobryomorpha</taxon>
        <taxon>Entomobryoidea</taxon>
        <taxon>Orchesellidae</taxon>
        <taxon>Orchesellinae</taxon>
        <taxon>Orchesella</taxon>
    </lineage>
</organism>
<feature type="compositionally biased region" description="Basic and acidic residues" evidence="3">
    <location>
        <begin position="175"/>
        <end position="188"/>
    </location>
</feature>
<dbReference type="InterPro" id="IPR021109">
    <property type="entry name" value="Peptidase_aspartic_dom_sf"/>
</dbReference>
<feature type="compositionally biased region" description="Basic and acidic residues" evidence="3">
    <location>
        <begin position="213"/>
        <end position="222"/>
    </location>
</feature>
<dbReference type="Pfam" id="PF00665">
    <property type="entry name" value="rve"/>
    <property type="match status" value="1"/>
</dbReference>
<dbReference type="Gene3D" id="3.30.420.10">
    <property type="entry name" value="Ribonuclease H-like superfamily/Ribonuclease H"/>
    <property type="match status" value="1"/>
</dbReference>
<keyword evidence="8" id="KW-1185">Reference proteome</keyword>
<sequence length="1325" mass="151142">MSTTGDHRAFTPPERFSFDPREWPLWKKRFEHYRTLTKMEKESEEFQCHALIYCMGEKSDDIMASFNMSTADSKDYAKVMKKFDDHFVGKRNVVYERARFGMRCQVAGETVETFVTSLHTLSEHCDYGALKDSLVRDRIVLGVLDKKLSEKLMLMETLDLTKAVEVSKQWEAVKRQQGDLQGDGKAKSLDAVGKKNKSSRHQRSNNQQQQKGKPSDKGKEDSTEKKCKFCNLSHEMVREKCPAFGKNCHKCGEDGHFASCCKRLPKEKESSSTSMNRVACSAESSFMLGSLQMDSLDSDQTRAKRWSSEILVDDKPIDFKLDPGADVTAVPYHLFRKHWRNRRIHVSDKLLSGPDGSRLSIVGTARCKLKNKDVEITDNIYVVKGLERPLLGVRACEDLQLVMRMDSVESESLSHVKPTEEFPELFTGLGRLDTPYTIKLSDGAKPFAVHAPRRIPIPLLEKVKKKLEEMVEEGVIERVDEPTEWCAPLVTAPKPQGDIRMCVDLTALNRSVKRELHPMPVVEHTLGQLAGARIFTKLDANSGFYQILLSPESRSLTTFITPFGRYRYRRLPFGITSAPEHFQKRMMDILEGLPGVVLHVDDMLIWGRTVKEHDARLRAVLRRLKDAGITLNKEKCVFGVPLIKFLGHIIDENGVRPDPEKVEAIEKFPAPSTVTEVKRFLGMTNYLGRFIPHLSEWSKPLYALTKANTEFIWGPIQQQSFDKIKQILVKEPTLALYDPNKETVVSSDASSYGLGSVLLQKQEDGNLKPVAYGSRTMTTAEQRYAQIEKEALAIVWACERFRDFLMGTTFMIETDHKPLLPILRTKCVDDLSPRLQRFRIRMMRYSYDIKYTPGKELVTADALSRQPLSQTGDKEFQDEVAAYVCHVVSSLPASDEKLSEIWTAQQKDPVLQRVMVCCTEGWPEKCTKMDAELKKYWTVRDEITIQNGLLLRNSRIVIPKKLQDEMLGRIHEGHLGVVKCRARARESCWWPGQSEDIAEVVRRCPVCVQERIERKEPLIPSEFPTRPWMKVGMDLFQLNGNWFILVVDYFSRFPEVAQLSSTTTAAVIDKLKVFFSRHGVPEEVISDNGPQFHPLKTSPFQQFAREYGFLHSTSSPRYPQSNGFAENGVKIVKNLLKKNTDWYKALLEYRASPLANGFSPAELLMGRRIRSTLPVNPTSLIPTDVDKDELVEKEEIRRNKQKKAYDHHHGVVAKQELSEGEIVWIKDLRIWGKITGVAGTPRSYLVDTPRGSFRRNSSHLTRGFTDAVPESLVELEFEDVAEDLLPDAEQQPPLEPIPEPNAASPSYRTRFGRVVKPRRRLIEEL</sequence>
<evidence type="ECO:0000256" key="2">
    <source>
        <dbReference type="PROSITE-ProRule" id="PRU00047"/>
    </source>
</evidence>
<keyword evidence="2" id="KW-0863">Zinc-finger</keyword>
<dbReference type="InterPro" id="IPR036397">
    <property type="entry name" value="RNaseH_sf"/>
</dbReference>
<gene>
    <name evidence="7" type="ORF">ODALV1_LOCUS957</name>
</gene>
<dbReference type="Gene3D" id="3.30.70.270">
    <property type="match status" value="2"/>
</dbReference>
<dbReference type="SUPFAM" id="SSF50630">
    <property type="entry name" value="Acid proteases"/>
    <property type="match status" value="1"/>
</dbReference>
<keyword evidence="2" id="KW-0479">Metal-binding</keyword>
<dbReference type="CDD" id="cd09274">
    <property type="entry name" value="RNase_HI_RT_Ty3"/>
    <property type="match status" value="1"/>
</dbReference>
<dbReference type="InterPro" id="IPR041577">
    <property type="entry name" value="RT_RNaseH_2"/>
</dbReference>
<feature type="region of interest" description="Disordered" evidence="3">
    <location>
        <begin position="1289"/>
        <end position="1310"/>
    </location>
</feature>
<dbReference type="PANTHER" id="PTHR37984:SF9">
    <property type="entry name" value="INTEGRASE CATALYTIC DOMAIN-CONTAINING PROTEIN"/>
    <property type="match status" value="1"/>
</dbReference>
<evidence type="ECO:0000256" key="1">
    <source>
        <dbReference type="ARBA" id="ARBA00012493"/>
    </source>
</evidence>
<dbReference type="SUPFAM" id="SSF53098">
    <property type="entry name" value="Ribonuclease H-like"/>
    <property type="match status" value="1"/>
</dbReference>
<feature type="domain" description="CCHC-type" evidence="4">
    <location>
        <begin position="248"/>
        <end position="263"/>
    </location>
</feature>
<dbReference type="InterPro" id="IPR001878">
    <property type="entry name" value="Znf_CCHC"/>
</dbReference>
<dbReference type="PROSITE" id="PS50158">
    <property type="entry name" value="ZF_CCHC"/>
    <property type="match status" value="1"/>
</dbReference>
<dbReference type="InterPro" id="IPR043502">
    <property type="entry name" value="DNA/RNA_pol_sf"/>
</dbReference>
<name>A0ABP1PMD6_9HEXA</name>
<evidence type="ECO:0000313" key="7">
    <source>
        <dbReference type="EMBL" id="CAL8069840.1"/>
    </source>
</evidence>
<dbReference type="SUPFAM" id="SSF56672">
    <property type="entry name" value="DNA/RNA polymerases"/>
    <property type="match status" value="1"/>
</dbReference>
<comment type="caution">
    <text evidence="7">The sequence shown here is derived from an EMBL/GenBank/DDBJ whole genome shotgun (WGS) entry which is preliminary data.</text>
</comment>
<dbReference type="EMBL" id="CAXLJM020000004">
    <property type="protein sequence ID" value="CAL8069840.1"/>
    <property type="molecule type" value="Genomic_DNA"/>
</dbReference>
<dbReference type="CDD" id="cd01647">
    <property type="entry name" value="RT_LTR"/>
    <property type="match status" value="1"/>
</dbReference>
<dbReference type="InterPro" id="IPR001584">
    <property type="entry name" value="Integrase_cat-core"/>
</dbReference>
<dbReference type="EC" id="2.7.7.49" evidence="1"/>
<dbReference type="Pfam" id="PF17919">
    <property type="entry name" value="RT_RNaseH_2"/>
    <property type="match status" value="1"/>
</dbReference>
<dbReference type="Gene3D" id="1.10.340.70">
    <property type="match status" value="1"/>
</dbReference>
<feature type="region of interest" description="Disordered" evidence="3">
    <location>
        <begin position="175"/>
        <end position="222"/>
    </location>
</feature>
<dbReference type="InterPro" id="IPR043128">
    <property type="entry name" value="Rev_trsase/Diguanyl_cyclase"/>
</dbReference>
<dbReference type="Pfam" id="PF00078">
    <property type="entry name" value="RVT_1"/>
    <property type="match status" value="1"/>
</dbReference>
<feature type="domain" description="Reverse transcriptase" evidence="5">
    <location>
        <begin position="473"/>
        <end position="650"/>
    </location>
</feature>
<dbReference type="PANTHER" id="PTHR37984">
    <property type="entry name" value="PROTEIN CBG26694"/>
    <property type="match status" value="1"/>
</dbReference>
<dbReference type="Proteomes" id="UP001642540">
    <property type="component" value="Unassembled WGS sequence"/>
</dbReference>
<dbReference type="InterPro" id="IPR012337">
    <property type="entry name" value="RNaseH-like_sf"/>
</dbReference>
<dbReference type="InterPro" id="IPR041588">
    <property type="entry name" value="Integrase_H2C2"/>
</dbReference>
<evidence type="ECO:0000256" key="3">
    <source>
        <dbReference type="SAM" id="MobiDB-lite"/>
    </source>
</evidence>
<dbReference type="InterPro" id="IPR050951">
    <property type="entry name" value="Retrovirus_Pol_polyprotein"/>
</dbReference>
<evidence type="ECO:0000259" key="4">
    <source>
        <dbReference type="PROSITE" id="PS50158"/>
    </source>
</evidence>
<dbReference type="PROSITE" id="PS50994">
    <property type="entry name" value="INTEGRASE"/>
    <property type="match status" value="1"/>
</dbReference>
<dbReference type="InterPro" id="IPR000477">
    <property type="entry name" value="RT_dom"/>
</dbReference>
<reference evidence="7 8" key="1">
    <citation type="submission" date="2024-08" db="EMBL/GenBank/DDBJ databases">
        <authorList>
            <person name="Cucini C."/>
            <person name="Frati F."/>
        </authorList>
    </citation>
    <scope>NUCLEOTIDE SEQUENCE [LARGE SCALE GENOMIC DNA]</scope>
</reference>
<dbReference type="Pfam" id="PF17921">
    <property type="entry name" value="Integrase_H2C2"/>
    <property type="match status" value="1"/>
</dbReference>
<evidence type="ECO:0000259" key="6">
    <source>
        <dbReference type="PROSITE" id="PS50994"/>
    </source>
</evidence>
<protein>
    <recommendedName>
        <fullName evidence="1">RNA-directed DNA polymerase</fullName>
        <ecNumber evidence="1">2.7.7.49</ecNumber>
    </recommendedName>
</protein>
<evidence type="ECO:0000313" key="8">
    <source>
        <dbReference type="Proteomes" id="UP001642540"/>
    </source>
</evidence>
<dbReference type="PROSITE" id="PS50878">
    <property type="entry name" value="RT_POL"/>
    <property type="match status" value="1"/>
</dbReference>
<feature type="domain" description="Integrase catalytic" evidence="6">
    <location>
        <begin position="1023"/>
        <end position="1190"/>
    </location>
</feature>